<feature type="compositionally biased region" description="Polar residues" evidence="1">
    <location>
        <begin position="1"/>
        <end position="14"/>
    </location>
</feature>
<dbReference type="Proteomes" id="UP000053617">
    <property type="component" value="Unassembled WGS sequence"/>
</dbReference>
<dbReference type="EMBL" id="KN847476">
    <property type="protein sequence ID" value="KIX07410.1"/>
    <property type="molecule type" value="Genomic_DNA"/>
</dbReference>
<evidence type="ECO:0000313" key="3">
    <source>
        <dbReference type="Proteomes" id="UP000053617"/>
    </source>
</evidence>
<gene>
    <name evidence="2" type="ORF">Z518_02063</name>
</gene>
<name>A0A0D2JDX7_9EURO</name>
<dbReference type="HOGENOM" id="CLU_2470321_0_0_1"/>
<evidence type="ECO:0000313" key="2">
    <source>
        <dbReference type="EMBL" id="KIX07410.1"/>
    </source>
</evidence>
<keyword evidence="3" id="KW-1185">Reference proteome</keyword>
<feature type="region of interest" description="Disordered" evidence="1">
    <location>
        <begin position="1"/>
        <end position="34"/>
    </location>
</feature>
<sequence length="88" mass="9815">MARQLRSSQQTLCTHHQARPKGGYGVETTTSTATHAPLDDPFTVTIASIIGYASFVWEGRMMKLLELIHRRAEPDIAETYRTVALTIV</sequence>
<reference evidence="2 3" key="1">
    <citation type="submission" date="2015-01" db="EMBL/GenBank/DDBJ databases">
        <title>The Genome Sequence of Rhinocladiella mackenzie CBS 650.93.</title>
        <authorList>
            <consortium name="The Broad Institute Genomics Platform"/>
            <person name="Cuomo C."/>
            <person name="de Hoog S."/>
            <person name="Gorbushina A."/>
            <person name="Stielow B."/>
            <person name="Teixiera M."/>
            <person name="Abouelleil A."/>
            <person name="Chapman S.B."/>
            <person name="Priest M."/>
            <person name="Young S.K."/>
            <person name="Wortman J."/>
            <person name="Nusbaum C."/>
            <person name="Birren B."/>
        </authorList>
    </citation>
    <scope>NUCLEOTIDE SEQUENCE [LARGE SCALE GENOMIC DNA]</scope>
    <source>
        <strain evidence="2 3">CBS 650.93</strain>
    </source>
</reference>
<evidence type="ECO:0000256" key="1">
    <source>
        <dbReference type="SAM" id="MobiDB-lite"/>
    </source>
</evidence>
<proteinExistence type="predicted"/>
<protein>
    <submittedName>
        <fullName evidence="2">Uncharacterized protein</fullName>
    </submittedName>
</protein>
<dbReference type="GeneID" id="25290134"/>
<dbReference type="VEuPathDB" id="FungiDB:Z518_02063"/>
<organism evidence="2 3">
    <name type="scientific">Rhinocladiella mackenziei CBS 650.93</name>
    <dbReference type="NCBI Taxonomy" id="1442369"/>
    <lineage>
        <taxon>Eukaryota</taxon>
        <taxon>Fungi</taxon>
        <taxon>Dikarya</taxon>
        <taxon>Ascomycota</taxon>
        <taxon>Pezizomycotina</taxon>
        <taxon>Eurotiomycetes</taxon>
        <taxon>Chaetothyriomycetidae</taxon>
        <taxon>Chaetothyriales</taxon>
        <taxon>Herpotrichiellaceae</taxon>
        <taxon>Rhinocladiella</taxon>
    </lineage>
</organism>
<dbReference type="AlphaFoldDB" id="A0A0D2JDX7"/>
<accession>A0A0D2JDX7</accession>
<dbReference type="RefSeq" id="XP_013274546.1">
    <property type="nucleotide sequence ID" value="XM_013419092.1"/>
</dbReference>